<dbReference type="PANTHER" id="PTHR13140">
    <property type="entry name" value="MYOSIN"/>
    <property type="match status" value="1"/>
</dbReference>
<dbReference type="InterPro" id="IPR001609">
    <property type="entry name" value="Myosin_head_motor_dom-like"/>
</dbReference>
<protein>
    <submittedName>
        <fullName evidence="10">Uncharacterized protein</fullName>
    </submittedName>
</protein>
<dbReference type="GO" id="GO:0016020">
    <property type="term" value="C:membrane"/>
    <property type="evidence" value="ECO:0007669"/>
    <property type="project" value="TreeGrafter"/>
</dbReference>
<evidence type="ECO:0000256" key="6">
    <source>
        <dbReference type="PROSITE-ProRule" id="PRU00782"/>
    </source>
</evidence>
<feature type="domain" description="PH" evidence="8">
    <location>
        <begin position="996"/>
        <end position="1125"/>
    </location>
</feature>
<evidence type="ECO:0000256" key="4">
    <source>
        <dbReference type="ARBA" id="ARBA00023175"/>
    </source>
</evidence>
<organism evidence="10 11">
    <name type="scientific">Prymnesium parvum</name>
    <name type="common">Toxic golden alga</name>
    <dbReference type="NCBI Taxonomy" id="97485"/>
    <lineage>
        <taxon>Eukaryota</taxon>
        <taxon>Haptista</taxon>
        <taxon>Haptophyta</taxon>
        <taxon>Prymnesiophyceae</taxon>
        <taxon>Prymnesiales</taxon>
        <taxon>Prymnesiaceae</taxon>
        <taxon>Prymnesium</taxon>
    </lineage>
</organism>
<accession>A0AB34JK28</accession>
<keyword evidence="4 6" id="KW-0505">Motor protein</keyword>
<dbReference type="InterPro" id="IPR036961">
    <property type="entry name" value="Kinesin_motor_dom_sf"/>
</dbReference>
<dbReference type="Proteomes" id="UP001515480">
    <property type="component" value="Unassembled WGS sequence"/>
</dbReference>
<feature type="region of interest" description="Actin-binding" evidence="6">
    <location>
        <begin position="646"/>
        <end position="668"/>
    </location>
</feature>
<dbReference type="SUPFAM" id="SSF52540">
    <property type="entry name" value="P-loop containing nucleoside triphosphate hydrolases"/>
    <property type="match status" value="1"/>
</dbReference>
<keyword evidence="11" id="KW-1185">Reference proteome</keyword>
<dbReference type="PANTHER" id="PTHR13140:SF706">
    <property type="entry name" value="DILUTE CLASS UNCONVENTIONAL MYOSIN, ISOFORM C"/>
    <property type="match status" value="1"/>
</dbReference>
<evidence type="ECO:0000256" key="3">
    <source>
        <dbReference type="ARBA" id="ARBA00023123"/>
    </source>
</evidence>
<proteinExistence type="inferred from homology"/>
<comment type="similarity">
    <text evidence="6">Belongs to the TRAFAC class myosin-kinesin ATPase superfamily. Myosin family.</text>
</comment>
<feature type="region of interest" description="Disordered" evidence="7">
    <location>
        <begin position="1127"/>
        <end position="1165"/>
    </location>
</feature>
<feature type="region of interest" description="Disordered" evidence="7">
    <location>
        <begin position="844"/>
        <end position="882"/>
    </location>
</feature>
<feature type="domain" description="Myosin motor" evidence="9">
    <location>
        <begin position="66"/>
        <end position="766"/>
    </location>
</feature>
<evidence type="ECO:0000256" key="2">
    <source>
        <dbReference type="ARBA" id="ARBA00022840"/>
    </source>
</evidence>
<evidence type="ECO:0000313" key="11">
    <source>
        <dbReference type="Proteomes" id="UP001515480"/>
    </source>
</evidence>
<feature type="binding site" evidence="6">
    <location>
        <begin position="162"/>
        <end position="169"/>
    </location>
    <ligand>
        <name>ATP</name>
        <dbReference type="ChEBI" id="CHEBI:30616"/>
    </ligand>
</feature>
<dbReference type="InterPro" id="IPR027417">
    <property type="entry name" value="P-loop_NTPase"/>
</dbReference>
<dbReference type="GO" id="GO:0005524">
    <property type="term" value="F:ATP binding"/>
    <property type="evidence" value="ECO:0007669"/>
    <property type="project" value="UniProtKB-UniRule"/>
</dbReference>
<dbReference type="GO" id="GO:0007015">
    <property type="term" value="P:actin filament organization"/>
    <property type="evidence" value="ECO:0007669"/>
    <property type="project" value="TreeGrafter"/>
</dbReference>
<dbReference type="InterPro" id="IPR011993">
    <property type="entry name" value="PH-like_dom_sf"/>
</dbReference>
<sequence length="1165" mass="129281">MTDAPKKKGGLKLGAKVWVRDVDLHNPDVFVLGTLKGLNGKLAKVLTDKNELIDTDLFYPANPPDQDHNDHTGLLYLSDAALLSNTRVRYNKDEIYTFVGPILISVNPFKYIDHLYSPDLMSECRKYAPGHPDRPAHTFSMTEAAYKQMIKQKASQSIVVSGESGSGKTEVNKQCMNYLVWRACDASSDLATRILESNPVLEGFGNAKTVRNNNSSRFGKFVTMKFDEKHQLLGAEIQTFLLEKSRVVATTAAGERNYHVFYQVLLGSGLLPGMEPTSMRLLSRTGCTQIPRVDDVVEYHAMMSAYDAIGVSETHIMQVQQAIAGILCLGNLEFGDDEADSQAFLSDPSLAARAAELLGSTPAKMEDALLKATLKVSRTESYTIELDPVKAAAGRDAFAKAIYQRIFHFLVGAVNVSLATGGVHAMPSPEEEEQSETAEPSQLFIGLLDVFGFEIFEVNSFEQLCINFANEKLQNFFLRSVFKAEELAYKNDGIRWEPITYSDNSAIIEIIEGKDKGIYPALDSVCKAPKATDETLVLQLHENHGKSKILCRPKKAAGKGARQYTENEAFVLKHFAGDVMYLTHGWLEKNNDKLSDDYEKHLAESTSDLLANHLAKREEVEAMAQGAKPKAGKGSQTVGRSFLASLKKLMEALESTDTHFIRCIKPNNELKPNLLYGAFVLTQLKCSGTLEAVELMQKGYPSRIPYASIHERYKSYMPDFVQALAPAEFVEAIALAYGVQQEDYQLGLHKIFMRAGKAAFLEELKEANIDEMVPIIVEKIKHFEAKKHAKKVIERCLIAWIWRRRIRKLREFKRKTKKGFGKGNKGRELATHEITEILADMSSVKSKSAKKKRRQLTRGSEARASQHLGGHGGMVGGDVGPPQKASLGYGARVVSRRAPMDPNDKSAFTIHIPQGAKTIIKQAIEEYKQANQVGSAEIALIDRFLQNLATAKPPENVFGASPFKGDAKNEGATEAAAPTDLVDELTDAPQMFEYDDIAHSGHLLMKVVDLVAQAKKKKNRKGNEWQMEYFILLHTKHIVHFQPNTGFVDPFKKTISGKSIDLMSAQVRMPDEGTRIEPIPASLAEGVDASDINIFEIRTARHRYLLCPKESTAEAWVEKITEVMLEQEGEDEAQTRDYDDFLTGYNDVKPNDQSAAAGPLDAVSA</sequence>
<dbReference type="EMBL" id="JBGBPQ010000007">
    <property type="protein sequence ID" value="KAL1521275.1"/>
    <property type="molecule type" value="Genomic_DNA"/>
</dbReference>
<dbReference type="CDD" id="cd00124">
    <property type="entry name" value="MYSc"/>
    <property type="match status" value="1"/>
</dbReference>
<reference evidence="10 11" key="1">
    <citation type="journal article" date="2024" name="Science">
        <title>Giant polyketide synthase enzymes in the biosynthesis of giant marine polyether toxins.</title>
        <authorList>
            <person name="Fallon T.R."/>
            <person name="Shende V.V."/>
            <person name="Wierzbicki I.H."/>
            <person name="Pendleton A.L."/>
            <person name="Watervoot N.F."/>
            <person name="Auber R.P."/>
            <person name="Gonzalez D.J."/>
            <person name="Wisecaver J.H."/>
            <person name="Moore B.S."/>
        </authorList>
    </citation>
    <scope>NUCLEOTIDE SEQUENCE [LARGE SCALE GENOMIC DNA]</scope>
    <source>
        <strain evidence="10 11">12B1</strain>
    </source>
</reference>
<dbReference type="GO" id="GO:0005737">
    <property type="term" value="C:cytoplasm"/>
    <property type="evidence" value="ECO:0007669"/>
    <property type="project" value="TreeGrafter"/>
</dbReference>
<dbReference type="SMART" id="SM00242">
    <property type="entry name" value="MYSc"/>
    <property type="match status" value="1"/>
</dbReference>
<dbReference type="Gene3D" id="1.20.5.4820">
    <property type="match status" value="1"/>
</dbReference>
<dbReference type="Pfam" id="PF00063">
    <property type="entry name" value="Myosin_head"/>
    <property type="match status" value="1"/>
</dbReference>
<dbReference type="PROSITE" id="PS00675">
    <property type="entry name" value="SIGMA54_INTERACT_1"/>
    <property type="match status" value="1"/>
</dbReference>
<evidence type="ECO:0000259" key="9">
    <source>
        <dbReference type="PROSITE" id="PS51456"/>
    </source>
</evidence>
<keyword evidence="3 6" id="KW-0518">Myosin</keyword>
<dbReference type="Gene3D" id="3.40.850.10">
    <property type="entry name" value="Kinesin motor domain"/>
    <property type="match status" value="1"/>
</dbReference>
<evidence type="ECO:0000256" key="7">
    <source>
        <dbReference type="SAM" id="MobiDB-lite"/>
    </source>
</evidence>
<dbReference type="SUPFAM" id="SSF50729">
    <property type="entry name" value="PH domain-like"/>
    <property type="match status" value="1"/>
</dbReference>
<keyword evidence="5 6" id="KW-0009">Actin-binding</keyword>
<dbReference type="PRINTS" id="PR00193">
    <property type="entry name" value="MYOSINHEAVY"/>
</dbReference>
<dbReference type="PROSITE" id="PS50003">
    <property type="entry name" value="PH_DOMAIN"/>
    <property type="match status" value="1"/>
</dbReference>
<dbReference type="Gene3D" id="1.20.58.530">
    <property type="match status" value="1"/>
</dbReference>
<dbReference type="GO" id="GO:0016459">
    <property type="term" value="C:myosin complex"/>
    <property type="evidence" value="ECO:0007669"/>
    <property type="project" value="UniProtKB-KW"/>
</dbReference>
<dbReference type="SMART" id="SM00233">
    <property type="entry name" value="PH"/>
    <property type="match status" value="1"/>
</dbReference>
<dbReference type="AlphaFoldDB" id="A0AB34JK28"/>
<feature type="compositionally biased region" description="Gly residues" evidence="7">
    <location>
        <begin position="869"/>
        <end position="879"/>
    </location>
</feature>
<dbReference type="GO" id="GO:0000146">
    <property type="term" value="F:microfilament motor activity"/>
    <property type="evidence" value="ECO:0007669"/>
    <property type="project" value="TreeGrafter"/>
</dbReference>
<gene>
    <name evidence="10" type="ORF">AB1Y20_020944</name>
</gene>
<feature type="compositionally biased region" description="Basic residues" evidence="7">
    <location>
        <begin position="847"/>
        <end position="856"/>
    </location>
</feature>
<dbReference type="GO" id="GO:0051015">
    <property type="term" value="F:actin filament binding"/>
    <property type="evidence" value="ECO:0007669"/>
    <property type="project" value="TreeGrafter"/>
</dbReference>
<evidence type="ECO:0000313" key="10">
    <source>
        <dbReference type="EMBL" id="KAL1521275.1"/>
    </source>
</evidence>
<dbReference type="Gene3D" id="2.30.29.30">
    <property type="entry name" value="Pleckstrin-homology domain (PH domain)/Phosphotyrosine-binding domain (PTB)"/>
    <property type="match status" value="1"/>
</dbReference>
<evidence type="ECO:0000256" key="5">
    <source>
        <dbReference type="ARBA" id="ARBA00023203"/>
    </source>
</evidence>
<dbReference type="Gene3D" id="1.10.10.820">
    <property type="match status" value="1"/>
</dbReference>
<evidence type="ECO:0000259" key="8">
    <source>
        <dbReference type="PROSITE" id="PS50003"/>
    </source>
</evidence>
<dbReference type="PROSITE" id="PS51456">
    <property type="entry name" value="MYOSIN_MOTOR"/>
    <property type="match status" value="1"/>
</dbReference>
<dbReference type="InterPro" id="IPR001849">
    <property type="entry name" value="PH_domain"/>
</dbReference>
<comment type="caution">
    <text evidence="10">The sequence shown here is derived from an EMBL/GenBank/DDBJ whole genome shotgun (WGS) entry which is preliminary data.</text>
</comment>
<dbReference type="Gene3D" id="1.20.120.720">
    <property type="entry name" value="Myosin VI head, motor domain, U50 subdomain"/>
    <property type="match status" value="1"/>
</dbReference>
<dbReference type="InterPro" id="IPR025662">
    <property type="entry name" value="Sigma_54_int_dom_ATP-bd_1"/>
</dbReference>
<name>A0AB34JK28_PRYPA</name>
<keyword evidence="1 6" id="KW-0547">Nucleotide-binding</keyword>
<evidence type="ECO:0000256" key="1">
    <source>
        <dbReference type="ARBA" id="ARBA00022741"/>
    </source>
</evidence>
<keyword evidence="2 6" id="KW-0067">ATP-binding</keyword>